<organism evidence="5 6">
    <name type="scientific">Agrococcus jenensis</name>
    <dbReference type="NCBI Taxonomy" id="46353"/>
    <lineage>
        <taxon>Bacteria</taxon>
        <taxon>Bacillati</taxon>
        <taxon>Actinomycetota</taxon>
        <taxon>Actinomycetes</taxon>
        <taxon>Micrococcales</taxon>
        <taxon>Microbacteriaceae</taxon>
        <taxon>Agrococcus</taxon>
    </lineage>
</organism>
<feature type="domain" description="GerMN" evidence="2">
    <location>
        <begin position="173"/>
        <end position="281"/>
    </location>
</feature>
<evidence type="ECO:0000259" key="4">
    <source>
        <dbReference type="Pfam" id="PF25976"/>
    </source>
</evidence>
<dbReference type="Pfam" id="PF10646">
    <property type="entry name" value="Germane"/>
    <property type="match status" value="1"/>
</dbReference>
<dbReference type="InterPro" id="IPR018910">
    <property type="entry name" value="LpqB_C"/>
</dbReference>
<reference evidence="5 6" key="1">
    <citation type="submission" date="2018-11" db="EMBL/GenBank/DDBJ databases">
        <title>Sequencing the genomes of 1000 actinobacteria strains.</title>
        <authorList>
            <person name="Klenk H.-P."/>
        </authorList>
    </citation>
    <scope>NUCLEOTIDE SEQUENCE [LARGE SCALE GENOMIC DNA]</scope>
    <source>
        <strain evidence="5 6">DSM 9580</strain>
    </source>
</reference>
<protein>
    <submittedName>
        <fullName evidence="5">Sporulation and spore germination protein</fullName>
    </submittedName>
</protein>
<comment type="caution">
    <text evidence="5">The sequence shown here is derived from an EMBL/GenBank/DDBJ whole genome shotgun (WGS) entry which is preliminary data.</text>
</comment>
<dbReference type="InterPro" id="IPR059026">
    <property type="entry name" value="LpqB_N"/>
</dbReference>
<proteinExistence type="predicted"/>
<feature type="chain" id="PRO_5038742443" evidence="1">
    <location>
        <begin position="22"/>
        <end position="550"/>
    </location>
</feature>
<keyword evidence="6" id="KW-1185">Reference proteome</keyword>
<dbReference type="AlphaFoldDB" id="A0A3N2ATE7"/>
<keyword evidence="1" id="KW-0732">Signal</keyword>
<dbReference type="Pfam" id="PF25976">
    <property type="entry name" value="LpqB_N"/>
    <property type="match status" value="1"/>
</dbReference>
<dbReference type="RefSeq" id="WP_123697305.1">
    <property type="nucleotide sequence ID" value="NZ_RKHJ01000001.1"/>
</dbReference>
<dbReference type="Pfam" id="PF10647">
    <property type="entry name" value="Gmad1"/>
    <property type="match status" value="1"/>
</dbReference>
<dbReference type="Proteomes" id="UP000275456">
    <property type="component" value="Unassembled WGS sequence"/>
</dbReference>
<evidence type="ECO:0000259" key="3">
    <source>
        <dbReference type="Pfam" id="PF10647"/>
    </source>
</evidence>
<feature type="domain" description="Lipoprotein LpqB C-terminal" evidence="3">
    <location>
        <begin position="387"/>
        <end position="540"/>
    </location>
</feature>
<name>A0A3N2ATE7_9MICO</name>
<feature type="signal peptide" evidence="1">
    <location>
        <begin position="1"/>
        <end position="21"/>
    </location>
</feature>
<dbReference type="EMBL" id="RKHJ01000001">
    <property type="protein sequence ID" value="ROR66301.1"/>
    <property type="molecule type" value="Genomic_DNA"/>
</dbReference>
<sequence>MIRSLAAIAAAAVLVLTGCVAIPDSGAVTEGVVDVSEQENGLVFLAQEPEEGATQEQIILGFLSAGISPDDDFSIAREFLTRDEAQRWQPDAGVIVRAGPPEVSFGSETQATAVVAAISEVDAGGALRRPGDDRMLEFEMLLQDGQWRIAAAPDGIVLSSFHFAELFRMHALHWMTPDATRSVPEVRWFERTATTLPSRIIDALLDGPSTWLSPAVVTSGAADASRVGEPRVDGTTMTVTVDATQIQQLGPGSLQALSQQLALSLRTVGVREVVVEVSGNPDLSASSAASPPIDLGAVDPRPLVLDGTSLRPIGAGASTIEDVGQTLSAIGATSYTVGAEGGVAHTGTTAVWIEAGADPVTISADAASVGTVDDSGWVLLQERSAPQRLLAWRDGERVELGLPQGTGRITAMELARDGSRLAIVTVDGDASQVLVAAIVRDAEGRPASLGEPYPLPLLDGVATDVTWSGPTQIAVLAAGGDQAQIATLVVGGDSEQLPQPGVPVQALVGGSEGTSTLRALGADGSLLSQRGRVWTAADGLGPISLIATQQ</sequence>
<evidence type="ECO:0000259" key="2">
    <source>
        <dbReference type="Pfam" id="PF10646"/>
    </source>
</evidence>
<evidence type="ECO:0000256" key="1">
    <source>
        <dbReference type="SAM" id="SignalP"/>
    </source>
</evidence>
<gene>
    <name evidence="5" type="ORF">EDD26_1683</name>
</gene>
<evidence type="ECO:0000313" key="6">
    <source>
        <dbReference type="Proteomes" id="UP000275456"/>
    </source>
</evidence>
<dbReference type="PROSITE" id="PS51257">
    <property type="entry name" value="PROKAR_LIPOPROTEIN"/>
    <property type="match status" value="1"/>
</dbReference>
<dbReference type="InterPro" id="IPR019606">
    <property type="entry name" value="GerMN"/>
</dbReference>
<accession>A0A3N2ATE7</accession>
<evidence type="ECO:0000313" key="5">
    <source>
        <dbReference type="EMBL" id="ROR66301.1"/>
    </source>
</evidence>
<feature type="domain" description="Lipoprotein LpqB N-terminal" evidence="4">
    <location>
        <begin position="48"/>
        <end position="163"/>
    </location>
</feature>
<dbReference type="OrthoDB" id="3226781at2"/>